<reference evidence="1 2" key="1">
    <citation type="submission" date="2014-09" db="EMBL/GenBank/DDBJ databases">
        <title>Xanthomonadaceae 3.5X direct submission.</title>
        <authorList>
            <person name="Fang T."/>
            <person name="Wang H."/>
        </authorList>
    </citation>
    <scope>NUCLEOTIDE SEQUENCE [LARGE SCALE GENOMIC DNA]</scope>
    <source>
        <strain evidence="1 2">3.5X</strain>
    </source>
</reference>
<dbReference type="Proteomes" id="UP000029708">
    <property type="component" value="Unassembled WGS sequence"/>
</dbReference>
<accession>A0A099CY16</accession>
<organism evidence="1 2">
    <name type="scientific">Oleiagrimonas soli</name>
    <dbReference type="NCBI Taxonomy" id="1543381"/>
    <lineage>
        <taxon>Bacteria</taxon>
        <taxon>Pseudomonadati</taxon>
        <taxon>Pseudomonadota</taxon>
        <taxon>Gammaproteobacteria</taxon>
        <taxon>Lysobacterales</taxon>
        <taxon>Rhodanobacteraceae</taxon>
        <taxon>Oleiagrimonas</taxon>
    </lineage>
</organism>
<keyword evidence="2" id="KW-1185">Reference proteome</keyword>
<evidence type="ECO:0000313" key="1">
    <source>
        <dbReference type="EMBL" id="KGI78516.1"/>
    </source>
</evidence>
<protein>
    <submittedName>
        <fullName evidence="1">Uncharacterized protein</fullName>
    </submittedName>
</protein>
<dbReference type="EMBL" id="JROI01000008">
    <property type="protein sequence ID" value="KGI78516.1"/>
    <property type="molecule type" value="Genomic_DNA"/>
</dbReference>
<gene>
    <name evidence="1" type="ORF">LF63_0103325</name>
</gene>
<dbReference type="HOGENOM" id="CLU_1693690_0_0_6"/>
<evidence type="ECO:0000313" key="2">
    <source>
        <dbReference type="Proteomes" id="UP000029708"/>
    </source>
</evidence>
<name>A0A099CY16_9GAMM</name>
<sequence>MARHGQIKHARGFQNGFEASKELTVFSDVLDDIEKADSAETGWRESALLECGAKYVIHSAFCTCVERTFVAGFEQHDFIPACLQHGGYEAISSADVEQCPFEGVVLDYMLDASVAVVEPERIVFDLETRSVTVFGIRDILFMLCHENAVPITLQV</sequence>
<proteinExistence type="predicted"/>
<comment type="caution">
    <text evidence="1">The sequence shown here is derived from an EMBL/GenBank/DDBJ whole genome shotgun (WGS) entry which is preliminary data.</text>
</comment>
<dbReference type="AlphaFoldDB" id="A0A099CY16"/>